<evidence type="ECO:0000313" key="4">
    <source>
        <dbReference type="Proteomes" id="UP000186736"/>
    </source>
</evidence>
<organism evidence="3 4">
    <name type="scientific">Pseudomonas putida</name>
    <name type="common">Arthrobacter siderocapsulatus</name>
    <dbReference type="NCBI Taxonomy" id="303"/>
    <lineage>
        <taxon>Bacteria</taxon>
        <taxon>Pseudomonadati</taxon>
        <taxon>Pseudomonadota</taxon>
        <taxon>Gammaproteobacteria</taxon>
        <taxon>Pseudomonadales</taxon>
        <taxon>Pseudomonadaceae</taxon>
        <taxon>Pseudomonas</taxon>
    </lineage>
</organism>
<name>A0A1Q9RA34_PSEPU</name>
<dbReference type="EMBL" id="MKZO01000007">
    <property type="protein sequence ID" value="OLS64279.1"/>
    <property type="molecule type" value="Genomic_DNA"/>
</dbReference>
<protein>
    <recommendedName>
        <fullName evidence="2">YCII-related domain-containing protein</fullName>
    </recommendedName>
</protein>
<comment type="similarity">
    <text evidence="1">Belongs to the YciI family.</text>
</comment>
<dbReference type="AlphaFoldDB" id="A0A1Q9RA34"/>
<dbReference type="InterPro" id="IPR051807">
    <property type="entry name" value="Sec-metab_biosynth-assoc"/>
</dbReference>
<gene>
    <name evidence="3" type="ORF">PSEMO_08240</name>
</gene>
<dbReference type="Gene3D" id="3.30.70.1060">
    <property type="entry name" value="Dimeric alpha+beta barrel"/>
    <property type="match status" value="1"/>
</dbReference>
<dbReference type="PANTHER" id="PTHR33606">
    <property type="entry name" value="PROTEIN YCII"/>
    <property type="match status" value="1"/>
</dbReference>
<accession>A0A1Q9RA34</accession>
<sequence>MAFAVIAHDYPDALERRLACREQHLGRLKALAEQGLFLGGGVLLDEGGKMIGSNVHLGFERREELEDWLQGEVYVMERVWEKVEIREIRLFSPA</sequence>
<dbReference type="OrthoDB" id="9797014at2"/>
<reference evidence="3 4" key="1">
    <citation type="submission" date="2016-10" db="EMBL/GenBank/DDBJ databases">
        <title>Genome Sequence of Pseudomonas putida GM4FR.</title>
        <authorList>
            <person name="Poehlein A."/>
            <person name="Wemheuer F."/>
            <person name="Hollensteiner J."/>
            <person name="Wemheuer B."/>
        </authorList>
    </citation>
    <scope>NUCLEOTIDE SEQUENCE [LARGE SCALE GENOMIC DNA]</scope>
    <source>
        <strain evidence="3 4">GM4FR</strain>
    </source>
</reference>
<evidence type="ECO:0000259" key="2">
    <source>
        <dbReference type="Pfam" id="PF03795"/>
    </source>
</evidence>
<dbReference type="Proteomes" id="UP000186736">
    <property type="component" value="Unassembled WGS sequence"/>
</dbReference>
<dbReference type="InterPro" id="IPR011008">
    <property type="entry name" value="Dimeric_a/b-barrel"/>
</dbReference>
<feature type="domain" description="YCII-related" evidence="2">
    <location>
        <begin position="1"/>
        <end position="88"/>
    </location>
</feature>
<dbReference type="PANTHER" id="PTHR33606:SF3">
    <property type="entry name" value="PROTEIN YCII"/>
    <property type="match status" value="1"/>
</dbReference>
<proteinExistence type="inferred from homology"/>
<dbReference type="RefSeq" id="WP_075801901.1">
    <property type="nucleotide sequence ID" value="NZ_MKZO01000007.1"/>
</dbReference>
<dbReference type="SUPFAM" id="SSF54909">
    <property type="entry name" value="Dimeric alpha+beta barrel"/>
    <property type="match status" value="1"/>
</dbReference>
<evidence type="ECO:0000256" key="1">
    <source>
        <dbReference type="ARBA" id="ARBA00007689"/>
    </source>
</evidence>
<dbReference type="Pfam" id="PF03795">
    <property type="entry name" value="YCII"/>
    <property type="match status" value="1"/>
</dbReference>
<comment type="caution">
    <text evidence="3">The sequence shown here is derived from an EMBL/GenBank/DDBJ whole genome shotgun (WGS) entry which is preliminary data.</text>
</comment>
<evidence type="ECO:0000313" key="3">
    <source>
        <dbReference type="EMBL" id="OLS64279.1"/>
    </source>
</evidence>
<dbReference type="InterPro" id="IPR005545">
    <property type="entry name" value="YCII"/>
</dbReference>